<evidence type="ECO:0000256" key="2">
    <source>
        <dbReference type="ARBA" id="ARBA00022729"/>
    </source>
</evidence>
<dbReference type="Pfam" id="PF01464">
    <property type="entry name" value="SLT"/>
    <property type="match status" value="1"/>
</dbReference>
<dbReference type="Pfam" id="PF00497">
    <property type="entry name" value="SBP_bac_3"/>
    <property type="match status" value="1"/>
</dbReference>
<dbReference type="EMBL" id="JAPOHD010000029">
    <property type="protein sequence ID" value="MCY1721825.1"/>
    <property type="molecule type" value="Genomic_DNA"/>
</dbReference>
<dbReference type="Gene3D" id="3.40.190.10">
    <property type="entry name" value="Periplasmic binding protein-like II"/>
    <property type="match status" value="2"/>
</dbReference>
<proteinExistence type="predicted"/>
<organism evidence="5 6">
    <name type="scientific">Draconibacterium aestuarii</name>
    <dbReference type="NCBI Taxonomy" id="2998507"/>
    <lineage>
        <taxon>Bacteria</taxon>
        <taxon>Pseudomonadati</taxon>
        <taxon>Bacteroidota</taxon>
        <taxon>Bacteroidia</taxon>
        <taxon>Marinilabiliales</taxon>
        <taxon>Prolixibacteraceae</taxon>
        <taxon>Draconibacterium</taxon>
    </lineage>
</organism>
<comment type="subcellular location">
    <subcellularLocation>
        <location evidence="1">Cell outer membrane</location>
        <topology evidence="1">Peripheral membrane protein</topology>
    </subcellularLocation>
</comment>
<feature type="domain" description="Solute-binding protein family 3/N-terminal" evidence="4">
    <location>
        <begin position="51"/>
        <end position="288"/>
    </location>
</feature>
<evidence type="ECO:0000259" key="4">
    <source>
        <dbReference type="SMART" id="SM00062"/>
    </source>
</evidence>
<dbReference type="SUPFAM" id="SSF53955">
    <property type="entry name" value="Lysozyme-like"/>
    <property type="match status" value="1"/>
</dbReference>
<sequence length="480" mass="56071">MTKLHLSYIIPILLTLLISCNSDKKNDNDTRLHPDSDVVKRDLDDIRREGVLNVLTTYSSTSYFLYKGQPMGYEYEMLKHFSKYLGVDLNMVVSNDIDTMHSELNLGEVDLIAHGLTVTRERRKHIEFSDYLYLTYQVLVQKKPDNWRTMHWRELHNSTIHDPIELIGDTVSVRANSSYINRLANLSDELGGEIYIDTLPGYLSTNKIIEMVASGEIKYTVADNNIASINASYYPVLDTRVPISFSQQIAWAMRKNSPQLKRELNKWLRMMKKEAIYNVIYNKYFENEKNFRRRVDSDFYSLNNSKISEYDDLIKIHAQDLGWDWRLMASQIYQESRFNPESESWAGAQGLMQMMPTSAKYFDVDDRTNPEKNLEGGTKMLKLLWNRFEEVPDSVQRIKLTLAAYNSGYGHVVDAQKLADSMGVKRDTWDGNVEEMMLKLSYPENYNKPFIDYGYVRGIEPVTYVKQIFSRYDHYVQFIE</sequence>
<dbReference type="SMART" id="SM00062">
    <property type="entry name" value="PBPb"/>
    <property type="match status" value="1"/>
</dbReference>
<dbReference type="SUPFAM" id="SSF53850">
    <property type="entry name" value="Periplasmic binding protein-like II"/>
    <property type="match status" value="1"/>
</dbReference>
<dbReference type="InterPro" id="IPR023346">
    <property type="entry name" value="Lysozyme-like_dom_sf"/>
</dbReference>
<dbReference type="PANTHER" id="PTHR35936">
    <property type="entry name" value="MEMBRANE-BOUND LYTIC MUREIN TRANSGLYCOSYLASE F"/>
    <property type="match status" value="1"/>
</dbReference>
<dbReference type="Gene3D" id="1.10.530.10">
    <property type="match status" value="1"/>
</dbReference>
<accession>A0A9X3F7I6</accession>
<reference evidence="5" key="1">
    <citation type="submission" date="2022-11" db="EMBL/GenBank/DDBJ databases">
        <title>Marilongibacter aestuarii gen. nov., sp. nov., isolated from tidal flat sediment.</title>
        <authorList>
            <person name="Jiayan W."/>
        </authorList>
    </citation>
    <scope>NUCLEOTIDE SEQUENCE</scope>
    <source>
        <strain evidence="5">Z1-6</strain>
    </source>
</reference>
<evidence type="ECO:0000256" key="1">
    <source>
        <dbReference type="ARBA" id="ARBA00004339"/>
    </source>
</evidence>
<keyword evidence="3" id="KW-0472">Membrane</keyword>
<evidence type="ECO:0000313" key="5">
    <source>
        <dbReference type="EMBL" id="MCY1721825.1"/>
    </source>
</evidence>
<comment type="caution">
    <text evidence="5">The sequence shown here is derived from an EMBL/GenBank/DDBJ whole genome shotgun (WGS) entry which is preliminary data.</text>
</comment>
<dbReference type="Proteomes" id="UP001145087">
    <property type="component" value="Unassembled WGS sequence"/>
</dbReference>
<dbReference type="PROSITE" id="PS51257">
    <property type="entry name" value="PROKAR_LIPOPROTEIN"/>
    <property type="match status" value="1"/>
</dbReference>
<dbReference type="PANTHER" id="PTHR35936:SF32">
    <property type="entry name" value="MEMBRANE-BOUND LYTIC MUREIN TRANSGLYCOSYLASE F"/>
    <property type="match status" value="1"/>
</dbReference>
<evidence type="ECO:0000256" key="3">
    <source>
        <dbReference type="ARBA" id="ARBA00023237"/>
    </source>
</evidence>
<dbReference type="InterPro" id="IPR001638">
    <property type="entry name" value="Solute-binding_3/MltF_N"/>
</dbReference>
<protein>
    <submittedName>
        <fullName evidence="5">Transporter substrate-binding domain-containing protein</fullName>
    </submittedName>
</protein>
<evidence type="ECO:0000313" key="6">
    <source>
        <dbReference type="Proteomes" id="UP001145087"/>
    </source>
</evidence>
<dbReference type="CDD" id="cd01009">
    <property type="entry name" value="PBP2_YfhD_N"/>
    <property type="match status" value="1"/>
</dbReference>
<dbReference type="CDD" id="cd13403">
    <property type="entry name" value="MLTF-like"/>
    <property type="match status" value="1"/>
</dbReference>
<keyword evidence="2" id="KW-0732">Signal</keyword>
<name>A0A9X3F7I6_9BACT</name>
<dbReference type="InterPro" id="IPR008258">
    <property type="entry name" value="Transglycosylase_SLT_dom_1"/>
</dbReference>
<dbReference type="GO" id="GO:0009279">
    <property type="term" value="C:cell outer membrane"/>
    <property type="evidence" value="ECO:0007669"/>
    <property type="project" value="UniProtKB-SubCell"/>
</dbReference>
<dbReference type="AlphaFoldDB" id="A0A9X3F7I6"/>
<keyword evidence="3" id="KW-0998">Cell outer membrane</keyword>
<dbReference type="RefSeq" id="WP_343334154.1">
    <property type="nucleotide sequence ID" value="NZ_JAPOHD010000029.1"/>
</dbReference>
<gene>
    <name evidence="5" type="ORF">OU798_15835</name>
</gene>
<keyword evidence="6" id="KW-1185">Reference proteome</keyword>